<dbReference type="PROSITE" id="PS51294">
    <property type="entry name" value="HTH_MYB"/>
    <property type="match status" value="1"/>
</dbReference>
<proteinExistence type="predicted"/>
<evidence type="ECO:0008006" key="6">
    <source>
        <dbReference type="Google" id="ProtNLM"/>
    </source>
</evidence>
<name>A0AAW1PZH1_9CHLO</name>
<dbReference type="EMBL" id="JALJOQ010000001">
    <property type="protein sequence ID" value="KAK9815004.1"/>
    <property type="molecule type" value="Genomic_DNA"/>
</dbReference>
<feature type="region of interest" description="Disordered" evidence="1">
    <location>
        <begin position="62"/>
        <end position="112"/>
    </location>
</feature>
<sequence length="330" mass="35760">MGGKQQHNRKGSTVNMWTAAEDRILKEKVAELGHSWGPISTFLPGRTIMAVTNHWSKLYGKSGRKSSAALNQARQVREPEPEPASTEQEEASLEQHRSKRPKNYRSGMDPVKNGVKDWVPTAFLSPASKAARLAAQAAAKAALPPAAERSAVQDESADDALIPSGPTMAQSRQPAEQPTKEKLDRRDIIARRRAKRAASSELEAVQQQAVQEEPTVPLPSEGSQELGQQQQKAHSNEAPSSQQQANCAVPRTPPRFISPLPTNKGPDQPRSGKPTKFIATWREPRAPAAKKAAPSAPRQRGSIPAQHAPPARTSGAPTQQKRQTRADAAD</sequence>
<keyword evidence="5" id="KW-1185">Reference proteome</keyword>
<feature type="compositionally biased region" description="Basic and acidic residues" evidence="1">
    <location>
        <begin position="178"/>
        <end position="190"/>
    </location>
</feature>
<evidence type="ECO:0000313" key="4">
    <source>
        <dbReference type="EMBL" id="KAK9815004.1"/>
    </source>
</evidence>
<dbReference type="InterPro" id="IPR001005">
    <property type="entry name" value="SANT/Myb"/>
</dbReference>
<feature type="compositionally biased region" description="Low complexity" evidence="1">
    <location>
        <begin position="286"/>
        <end position="298"/>
    </location>
</feature>
<dbReference type="AlphaFoldDB" id="A0AAW1PZH1"/>
<comment type="caution">
    <text evidence="4">The sequence shown here is derived from an EMBL/GenBank/DDBJ whole genome shotgun (WGS) entry which is preliminary data.</text>
</comment>
<evidence type="ECO:0000256" key="1">
    <source>
        <dbReference type="SAM" id="MobiDB-lite"/>
    </source>
</evidence>
<dbReference type="InterPro" id="IPR009057">
    <property type="entry name" value="Homeodomain-like_sf"/>
</dbReference>
<reference evidence="4 5" key="1">
    <citation type="journal article" date="2024" name="Nat. Commun.">
        <title>Phylogenomics reveals the evolutionary origins of lichenization in chlorophyte algae.</title>
        <authorList>
            <person name="Puginier C."/>
            <person name="Libourel C."/>
            <person name="Otte J."/>
            <person name="Skaloud P."/>
            <person name="Haon M."/>
            <person name="Grisel S."/>
            <person name="Petersen M."/>
            <person name="Berrin J.G."/>
            <person name="Delaux P.M."/>
            <person name="Dal Grande F."/>
            <person name="Keller J."/>
        </authorList>
    </citation>
    <scope>NUCLEOTIDE SEQUENCE [LARGE SCALE GENOMIC DNA]</scope>
    <source>
        <strain evidence="4 5">SAG 2036</strain>
    </source>
</reference>
<dbReference type="InterPro" id="IPR017930">
    <property type="entry name" value="Myb_dom"/>
</dbReference>
<organism evidence="4 5">
    <name type="scientific">Symbiochloris irregularis</name>
    <dbReference type="NCBI Taxonomy" id="706552"/>
    <lineage>
        <taxon>Eukaryota</taxon>
        <taxon>Viridiplantae</taxon>
        <taxon>Chlorophyta</taxon>
        <taxon>core chlorophytes</taxon>
        <taxon>Trebouxiophyceae</taxon>
        <taxon>Trebouxiales</taxon>
        <taxon>Trebouxiaceae</taxon>
        <taxon>Symbiochloris</taxon>
    </lineage>
</organism>
<accession>A0AAW1PZH1</accession>
<feature type="compositionally biased region" description="Polar residues" evidence="1">
    <location>
        <begin position="167"/>
        <end position="176"/>
    </location>
</feature>
<gene>
    <name evidence="4" type="ORF">WJX73_004624</name>
</gene>
<dbReference type="Gene3D" id="1.10.10.60">
    <property type="entry name" value="Homeodomain-like"/>
    <property type="match status" value="1"/>
</dbReference>
<dbReference type="Proteomes" id="UP001465755">
    <property type="component" value="Unassembled WGS sequence"/>
</dbReference>
<evidence type="ECO:0000259" key="2">
    <source>
        <dbReference type="PROSITE" id="PS50090"/>
    </source>
</evidence>
<feature type="compositionally biased region" description="Low complexity" evidence="1">
    <location>
        <begin position="130"/>
        <end position="150"/>
    </location>
</feature>
<dbReference type="PROSITE" id="PS50090">
    <property type="entry name" value="MYB_LIKE"/>
    <property type="match status" value="1"/>
</dbReference>
<feature type="region of interest" description="Disordered" evidence="1">
    <location>
        <begin position="130"/>
        <end position="330"/>
    </location>
</feature>
<dbReference type="SMART" id="SM00717">
    <property type="entry name" value="SANT"/>
    <property type="match status" value="1"/>
</dbReference>
<feature type="domain" description="Myb-like" evidence="2">
    <location>
        <begin position="17"/>
        <end position="59"/>
    </location>
</feature>
<evidence type="ECO:0000259" key="3">
    <source>
        <dbReference type="PROSITE" id="PS51294"/>
    </source>
</evidence>
<dbReference type="CDD" id="cd00167">
    <property type="entry name" value="SANT"/>
    <property type="match status" value="1"/>
</dbReference>
<feature type="compositionally biased region" description="Polar residues" evidence="1">
    <location>
        <begin position="237"/>
        <end position="246"/>
    </location>
</feature>
<feature type="compositionally biased region" description="Low complexity" evidence="1">
    <location>
        <begin position="197"/>
        <end position="213"/>
    </location>
</feature>
<dbReference type="Pfam" id="PF00249">
    <property type="entry name" value="Myb_DNA-binding"/>
    <property type="match status" value="1"/>
</dbReference>
<evidence type="ECO:0000313" key="5">
    <source>
        <dbReference type="Proteomes" id="UP001465755"/>
    </source>
</evidence>
<protein>
    <recommendedName>
        <fullName evidence="6">Myb-like domain-containing protein</fullName>
    </recommendedName>
</protein>
<dbReference type="SUPFAM" id="SSF46689">
    <property type="entry name" value="Homeodomain-like"/>
    <property type="match status" value="1"/>
</dbReference>
<feature type="domain" description="HTH myb-type" evidence="3">
    <location>
        <begin position="17"/>
        <end position="63"/>
    </location>
</feature>
<feature type="compositionally biased region" description="Low complexity" evidence="1">
    <location>
        <begin position="220"/>
        <end position="231"/>
    </location>
</feature>